<dbReference type="InterPro" id="IPR007220">
    <property type="entry name" value="ORC2"/>
</dbReference>
<evidence type="ECO:0000313" key="9">
    <source>
        <dbReference type="EMBL" id="KAG5987554.1"/>
    </source>
</evidence>
<comment type="similarity">
    <text evidence="2 5">Belongs to the ORC2 family.</text>
</comment>
<protein>
    <recommendedName>
        <fullName evidence="5">Origin recognition complex subunit 2</fullName>
    </recommendedName>
</protein>
<feature type="compositionally biased region" description="Basic and acidic residues" evidence="6">
    <location>
        <begin position="137"/>
        <end position="146"/>
    </location>
</feature>
<evidence type="ECO:0000259" key="7">
    <source>
        <dbReference type="Pfam" id="PF04084"/>
    </source>
</evidence>
<accession>A0A9P7N3Y9</accession>
<keyword evidence="10" id="KW-1185">Reference proteome</keyword>
<feature type="region of interest" description="Disordered" evidence="6">
    <location>
        <begin position="212"/>
        <end position="247"/>
    </location>
</feature>
<reference evidence="9" key="1">
    <citation type="journal article" date="2020" name="bioRxiv">
        <title>Whole genome comparisons of ergot fungi reveals the divergence and evolution of species within the genus Claviceps are the result of varying mechanisms driving genome evolution and host range expansion.</title>
        <authorList>
            <person name="Wyka S.A."/>
            <person name="Mondo S.J."/>
            <person name="Liu M."/>
            <person name="Dettman J."/>
            <person name="Nalam V."/>
            <person name="Broders K.D."/>
        </authorList>
    </citation>
    <scope>NUCLEOTIDE SEQUENCE</scope>
    <source>
        <strain evidence="9">CCC 602</strain>
    </source>
</reference>
<dbReference type="PANTHER" id="PTHR14052">
    <property type="entry name" value="ORIGIN RECOGNITION COMPLEX SUBUNIT 2"/>
    <property type="match status" value="1"/>
</dbReference>
<dbReference type="EMBL" id="SRPW01003271">
    <property type="protein sequence ID" value="KAG5987554.1"/>
    <property type="molecule type" value="Genomic_DNA"/>
</dbReference>
<feature type="region of interest" description="Disordered" evidence="6">
    <location>
        <begin position="1"/>
        <end position="151"/>
    </location>
</feature>
<name>A0A9P7N3Y9_9HYPO</name>
<dbReference type="PANTHER" id="PTHR14052:SF0">
    <property type="entry name" value="ORIGIN RECOGNITION COMPLEX SUBUNIT 2"/>
    <property type="match status" value="1"/>
</dbReference>
<dbReference type="InterPro" id="IPR056773">
    <property type="entry name" value="WHD_ORC2"/>
</dbReference>
<dbReference type="OrthoDB" id="346673at2759"/>
<dbReference type="InterPro" id="IPR056772">
    <property type="entry name" value="RecA-like_ORC2"/>
</dbReference>
<evidence type="ECO:0000256" key="1">
    <source>
        <dbReference type="ARBA" id="ARBA00004123"/>
    </source>
</evidence>
<comment type="caution">
    <text evidence="9">The sequence shown here is derived from an EMBL/GenBank/DDBJ whole genome shotgun (WGS) entry which is preliminary data.</text>
</comment>
<comment type="subunit">
    <text evidence="5">Component of the origin recognition complex (ORC).</text>
</comment>
<evidence type="ECO:0000259" key="8">
    <source>
        <dbReference type="Pfam" id="PF24882"/>
    </source>
</evidence>
<feature type="compositionally biased region" description="Low complexity" evidence="6">
    <location>
        <begin position="86"/>
        <end position="97"/>
    </location>
</feature>
<proteinExistence type="inferred from homology"/>
<feature type="domain" description="Origin recognition complex subunit 2 winged-helix" evidence="8">
    <location>
        <begin position="545"/>
        <end position="605"/>
    </location>
</feature>
<comment type="subcellular location">
    <subcellularLocation>
        <location evidence="1 5">Nucleus</location>
    </subcellularLocation>
</comment>
<evidence type="ECO:0000256" key="4">
    <source>
        <dbReference type="ARBA" id="ARBA00023242"/>
    </source>
</evidence>
<dbReference type="AlphaFoldDB" id="A0A9P7N3Y9"/>
<evidence type="ECO:0000313" key="10">
    <source>
        <dbReference type="Proteomes" id="UP000748025"/>
    </source>
</evidence>
<gene>
    <name evidence="9" type="ORF">E4U43_005024</name>
</gene>
<evidence type="ECO:0000256" key="5">
    <source>
        <dbReference type="RuleBase" id="RU368084"/>
    </source>
</evidence>
<dbReference type="Proteomes" id="UP000748025">
    <property type="component" value="Unassembled WGS sequence"/>
</dbReference>
<dbReference type="Pfam" id="PF24882">
    <property type="entry name" value="WHD_ORC2"/>
    <property type="match status" value="1"/>
</dbReference>
<organism evidence="9 10">
    <name type="scientific">Claviceps pusilla</name>
    <dbReference type="NCBI Taxonomy" id="123648"/>
    <lineage>
        <taxon>Eukaryota</taxon>
        <taxon>Fungi</taxon>
        <taxon>Dikarya</taxon>
        <taxon>Ascomycota</taxon>
        <taxon>Pezizomycotina</taxon>
        <taxon>Sordariomycetes</taxon>
        <taxon>Hypocreomycetidae</taxon>
        <taxon>Hypocreales</taxon>
        <taxon>Clavicipitaceae</taxon>
        <taxon>Claviceps</taxon>
    </lineage>
</organism>
<sequence>MPRKKSTLNDSQAANVSDAADGGAAAPSSRKRSIDATDLDATPTKRRRSYRTREALLSEAASATEDTETEGNDEPIGIPTARTSHDAPATAAAAATTPRRRGRPPKAAASQTSTPSKTPTKSIFATPIKSHAAEFTTPRREAADRSARKKSTRALIENVLGDGLDSDDEDADHDVLVREIYEDSDEEDNLASSQSIAPFADLHEGSTTAIAAAVDGRDATTPSKTGRRPGGRAKRARSPTPPRNLPAHELYFMHNKPGRPKTSDNTLGSLAMLTHDEYFSILNDHNHVDRHRDDVEYLENLHAELFPQWIFELSQGYSLCLYGFGSKRNLLQKFAKHLQQQQQQHGAAVAHQTDNDSPLSRRKTIIVNGYTHTTTLREILTCISAAVNPSHKPPSSSPSAMLSSILSQLSLTPLTLTILINSIDANPLRRPTAQSILSQLASHPQIHLVCSADTPDFSLLWDVGIRSAFNFLFHDCTTFAPFTVELDVVDEVHELLGRQARRVNGREGVAFVLKSLPENAKKLFQLLVGEVLIAGMEDEGTSSREDEAAGVEYRMVYNKAVEEFICSSEMAFRTLLKEFHDHQMITSRKDALGTELLSVPFPKDELEAILEDLMA</sequence>
<evidence type="ECO:0000256" key="2">
    <source>
        <dbReference type="ARBA" id="ARBA00007421"/>
    </source>
</evidence>
<comment type="function">
    <text evidence="5">Component of the origin recognition complex (ORC) that binds origins of replication. DNA-binding is ATP-dependent. ORC is required to assemble the pre-replication complex necessary to initiate DNA replication.</text>
</comment>
<feature type="compositionally biased region" description="Basic residues" evidence="6">
    <location>
        <begin position="225"/>
        <end position="237"/>
    </location>
</feature>
<dbReference type="GO" id="GO:0003688">
    <property type="term" value="F:DNA replication origin binding"/>
    <property type="evidence" value="ECO:0007669"/>
    <property type="project" value="UniProtKB-UniRule"/>
</dbReference>
<evidence type="ECO:0000256" key="3">
    <source>
        <dbReference type="ARBA" id="ARBA00022705"/>
    </source>
</evidence>
<keyword evidence="3 5" id="KW-0235">DNA replication</keyword>
<keyword evidence="4 5" id="KW-0539">Nucleus</keyword>
<dbReference type="Pfam" id="PF04084">
    <property type="entry name" value="RecA-like_ORC2"/>
    <property type="match status" value="1"/>
</dbReference>
<evidence type="ECO:0000256" key="6">
    <source>
        <dbReference type="SAM" id="MobiDB-lite"/>
    </source>
</evidence>
<dbReference type="GO" id="GO:0006260">
    <property type="term" value="P:DNA replication"/>
    <property type="evidence" value="ECO:0007669"/>
    <property type="project" value="UniProtKB-UniRule"/>
</dbReference>
<feature type="domain" description="Origin recognition complex subunit 2 RecA-like" evidence="7">
    <location>
        <begin position="295"/>
        <end position="476"/>
    </location>
</feature>
<dbReference type="GO" id="GO:0005664">
    <property type="term" value="C:nuclear origin of replication recognition complex"/>
    <property type="evidence" value="ECO:0007669"/>
    <property type="project" value="UniProtKB-UniRule"/>
</dbReference>
<feature type="compositionally biased region" description="Low complexity" evidence="6">
    <location>
        <begin position="105"/>
        <end position="122"/>
    </location>
</feature>